<proteinExistence type="predicted"/>
<dbReference type="RefSeq" id="WP_024390401.1">
    <property type="nucleotide sequence ID" value="NZ_CEEJ01000044.1"/>
</dbReference>
<gene>
    <name evidence="2" type="ORF">ERS132406_00079</name>
</gene>
<evidence type="ECO:0000313" key="3">
    <source>
        <dbReference type="Proteomes" id="UP000072083"/>
    </source>
</evidence>
<feature type="domain" description="Bacterial mobilisation" evidence="1">
    <location>
        <begin position="61"/>
        <end position="105"/>
    </location>
</feature>
<dbReference type="AlphaFoldDB" id="A0A0Z8DZ03"/>
<name>A0A0Z8DZ03_STRSU</name>
<organism evidence="2 3">
    <name type="scientific">Streptococcus suis</name>
    <dbReference type="NCBI Taxonomy" id="1307"/>
    <lineage>
        <taxon>Bacteria</taxon>
        <taxon>Bacillati</taxon>
        <taxon>Bacillota</taxon>
        <taxon>Bacilli</taxon>
        <taxon>Lactobacillales</taxon>
        <taxon>Streptococcaceae</taxon>
        <taxon>Streptococcus</taxon>
    </lineage>
</organism>
<accession>A0A0Z8DZ03</accession>
<protein>
    <submittedName>
        <fullName evidence="2">Tn5252, ORF 9 protein</fullName>
    </submittedName>
</protein>
<dbReference type="EMBL" id="FIGZ01000001">
    <property type="protein sequence ID" value="CYU52783.1"/>
    <property type="molecule type" value="Genomic_DNA"/>
</dbReference>
<dbReference type="Pfam" id="PF05713">
    <property type="entry name" value="MobC"/>
    <property type="match status" value="1"/>
</dbReference>
<reference evidence="2 3" key="1">
    <citation type="submission" date="2016-02" db="EMBL/GenBank/DDBJ databases">
        <authorList>
            <consortium name="Pathogen Informatics"/>
        </authorList>
    </citation>
    <scope>NUCLEOTIDE SEQUENCE [LARGE SCALE GENOMIC DNA]</scope>
    <source>
        <strain evidence="2 3">LSS44</strain>
    </source>
</reference>
<dbReference type="InterPro" id="IPR008687">
    <property type="entry name" value="MobC"/>
</dbReference>
<evidence type="ECO:0000259" key="1">
    <source>
        <dbReference type="Pfam" id="PF05713"/>
    </source>
</evidence>
<dbReference type="Proteomes" id="UP000072083">
    <property type="component" value="Unassembled WGS sequence"/>
</dbReference>
<sequence length="121" mass="14317">MENRYRTNLKKVYLSDQELIILNKNLAQSQCPSFSHYARKTLLDPGMNFITIDTRGFQDLIFEIRRIGNNINQIARAVNQSHLLSLQQVKELQLVIAELEKQLQKDFDIKCQRLREFYGHH</sequence>
<evidence type="ECO:0000313" key="2">
    <source>
        <dbReference type="EMBL" id="CYU52783.1"/>
    </source>
</evidence>